<feature type="transmembrane region" description="Helical" evidence="1">
    <location>
        <begin position="173"/>
        <end position="193"/>
    </location>
</feature>
<organism evidence="3">
    <name type="scientific">Heterodera glycines</name>
    <name type="common">Soybean cyst nematode worm</name>
    <dbReference type="NCBI Taxonomy" id="51029"/>
    <lineage>
        <taxon>Eukaryota</taxon>
        <taxon>Metazoa</taxon>
        <taxon>Ecdysozoa</taxon>
        <taxon>Nematoda</taxon>
        <taxon>Chromadorea</taxon>
        <taxon>Rhabditida</taxon>
        <taxon>Tylenchina</taxon>
        <taxon>Tylenchomorpha</taxon>
        <taxon>Tylenchoidea</taxon>
        <taxon>Heteroderidae</taxon>
        <taxon>Heteroderinae</taxon>
        <taxon>Heterodera</taxon>
    </lineage>
</organism>
<keyword evidence="1" id="KW-0812">Transmembrane</keyword>
<evidence type="ECO:0000256" key="1">
    <source>
        <dbReference type="SAM" id="Phobius"/>
    </source>
</evidence>
<keyword evidence="2" id="KW-0732">Signal</keyword>
<feature type="transmembrane region" description="Helical" evidence="1">
    <location>
        <begin position="213"/>
        <end position="232"/>
    </location>
</feature>
<evidence type="ECO:0000256" key="2">
    <source>
        <dbReference type="SAM" id="SignalP"/>
    </source>
</evidence>
<feature type="signal peptide" evidence="2">
    <location>
        <begin position="1"/>
        <end position="24"/>
    </location>
</feature>
<proteinExistence type="evidence at transcript level"/>
<feature type="chain" id="PRO_5004300654" evidence="2">
    <location>
        <begin position="25"/>
        <end position="265"/>
    </location>
</feature>
<evidence type="ECO:0000313" key="3">
    <source>
        <dbReference type="EMBL" id="AAP30770.1"/>
    </source>
</evidence>
<sequence length="265" mass="30330">MEKIVYLKLLQFVLTLTIIWQLRSLHQFCGTFADPKAFLHDISIGHCKNFTLIGKDSKSGEFSALFDQDKWHNQLIMMSSTNGQLIEEQQHQFMDELATKLPSAGRICIPITISPFDWIFYRIANDRILIDNDILYFSSVQLCVALCLLVPLVLGTLLMLLSVEEYEPCAYFLASYFVFCWCGFAAISSDLLLNWTDLWTCFNFQADHTNMPLATLVLSIVMACSSVFEIFFKNSLFKKRLVNAPAAAENNHHKLRKHYATCAIE</sequence>
<feature type="transmembrane region" description="Helical" evidence="1">
    <location>
        <begin position="134"/>
        <end position="161"/>
    </location>
</feature>
<protein>
    <submittedName>
        <fullName evidence="3">Putative gland protein G17G01</fullName>
    </submittedName>
</protein>
<keyword evidence="1" id="KW-0472">Membrane</keyword>
<reference evidence="3" key="1">
    <citation type="submission" date="2002-04" db="EMBL/GenBank/DDBJ databases">
        <title>A comprehensive profile of putative parasitism genes expressed in the esophageal gland cells of the soybean cyst nematode, Heterodera glycines.</title>
        <authorList>
            <person name="Gao B."/>
            <person name="Maier T."/>
            <person name="Allen R."/>
            <person name="Davis E.L."/>
            <person name="Baum T.J."/>
            <person name="Hussey R.S."/>
        </authorList>
    </citation>
    <scope>NUCLEOTIDE SEQUENCE</scope>
</reference>
<accession>Q86DF2</accession>
<dbReference type="EMBL" id="AF500031">
    <property type="protein sequence ID" value="AAP30770.1"/>
    <property type="molecule type" value="mRNA"/>
</dbReference>
<dbReference type="AlphaFoldDB" id="Q86DF2"/>
<keyword evidence="1" id="KW-1133">Transmembrane helix</keyword>
<name>Q86DF2_HETGL</name>